<keyword evidence="5" id="KW-1185">Reference proteome</keyword>
<dbReference type="EMBL" id="JACIFF010000006">
    <property type="protein sequence ID" value="MBB4080045.1"/>
    <property type="molecule type" value="Genomic_DNA"/>
</dbReference>
<reference evidence="4 5" key="1">
    <citation type="submission" date="2020-08" db="EMBL/GenBank/DDBJ databases">
        <title>Genomic Encyclopedia of Type Strains, Phase IV (KMG-IV): sequencing the most valuable type-strain genomes for metagenomic binning, comparative biology and taxonomic classification.</title>
        <authorList>
            <person name="Goeker M."/>
        </authorList>
    </citation>
    <scope>NUCLEOTIDE SEQUENCE [LARGE SCALE GENOMIC DNA]</scope>
    <source>
        <strain evidence="4 5">DSM 105137</strain>
    </source>
</reference>
<dbReference type="PROSITE" id="PS50082">
    <property type="entry name" value="WD_REPEATS_2"/>
    <property type="match status" value="3"/>
</dbReference>
<dbReference type="Pfam" id="PF00400">
    <property type="entry name" value="WD40"/>
    <property type="match status" value="3"/>
</dbReference>
<dbReference type="Gene3D" id="2.130.10.10">
    <property type="entry name" value="YVTN repeat-like/Quinoprotein amine dehydrogenase"/>
    <property type="match status" value="1"/>
</dbReference>
<keyword evidence="1 3" id="KW-0853">WD repeat</keyword>
<feature type="repeat" description="WD" evidence="3">
    <location>
        <begin position="171"/>
        <end position="212"/>
    </location>
</feature>
<accession>A0A840E902</accession>
<evidence type="ECO:0000256" key="1">
    <source>
        <dbReference type="ARBA" id="ARBA00022574"/>
    </source>
</evidence>
<dbReference type="SUPFAM" id="SSF50998">
    <property type="entry name" value="Quinoprotein alcohol dehydrogenase-like"/>
    <property type="match status" value="1"/>
</dbReference>
<dbReference type="RefSeq" id="WP_183496293.1">
    <property type="nucleotide sequence ID" value="NZ_JACIFF010000006.1"/>
</dbReference>
<dbReference type="Proteomes" id="UP000576209">
    <property type="component" value="Unassembled WGS sequence"/>
</dbReference>
<dbReference type="InterPro" id="IPR011047">
    <property type="entry name" value="Quinoprotein_ADH-like_sf"/>
</dbReference>
<gene>
    <name evidence="4" type="ORF">GGR28_002672</name>
</gene>
<dbReference type="PANTHER" id="PTHR19848:SF8">
    <property type="entry name" value="F-BOX AND WD REPEAT DOMAIN CONTAINING 7"/>
    <property type="match status" value="1"/>
</dbReference>
<dbReference type="AlphaFoldDB" id="A0A840E902"/>
<feature type="repeat" description="WD" evidence="3">
    <location>
        <begin position="215"/>
        <end position="256"/>
    </location>
</feature>
<organism evidence="4 5">
    <name type="scientific">Neolewinella aquimaris</name>
    <dbReference type="NCBI Taxonomy" id="1835722"/>
    <lineage>
        <taxon>Bacteria</taxon>
        <taxon>Pseudomonadati</taxon>
        <taxon>Bacteroidota</taxon>
        <taxon>Saprospiria</taxon>
        <taxon>Saprospirales</taxon>
        <taxon>Lewinellaceae</taxon>
        <taxon>Neolewinella</taxon>
    </lineage>
</organism>
<sequence>MLVRSNQRSGHRAAIYDLKPDRHGFYSAAADGFLVHWHREDVDFGRVVATVEGGKFLSLTTTSEGLVAGSLDGGVHWLYPDVTEKNRHVAHHRHGTFCLLTVGEEVYSAGGDGVLTRWSVPQARSLESLPLSPNSLRRLAYDAAHDRLAVGSSDGKIYLVDRAGFCLIDSAPAHPPSVFALAFSPDGKHLFAGGRDAGLSRWDVSDGTLKLQQKITAHLMTVNAIAVHPTGEYLATASRDKTVKLWRTTDLQLLKVIEVVRDRGHVNSVNTLCWLDEQTLITAGDDRRILEWELVVR</sequence>
<dbReference type="GO" id="GO:0000027">
    <property type="term" value="P:ribosomal large subunit assembly"/>
    <property type="evidence" value="ECO:0007669"/>
    <property type="project" value="TreeGrafter"/>
</dbReference>
<keyword evidence="2" id="KW-0677">Repeat</keyword>
<comment type="caution">
    <text evidence="4">The sequence shown here is derived from an EMBL/GenBank/DDBJ whole genome shotgun (WGS) entry which is preliminary data.</text>
</comment>
<feature type="repeat" description="WD" evidence="3">
    <location>
        <begin position="262"/>
        <end position="297"/>
    </location>
</feature>
<dbReference type="InterPro" id="IPR015943">
    <property type="entry name" value="WD40/YVTN_repeat-like_dom_sf"/>
</dbReference>
<protein>
    <submittedName>
        <fullName evidence="4">WD40 repeat protein</fullName>
    </submittedName>
</protein>
<dbReference type="PROSITE" id="PS50294">
    <property type="entry name" value="WD_REPEATS_REGION"/>
    <property type="match status" value="3"/>
</dbReference>
<dbReference type="SMART" id="SM00320">
    <property type="entry name" value="WD40"/>
    <property type="match status" value="6"/>
</dbReference>
<dbReference type="InterPro" id="IPR001680">
    <property type="entry name" value="WD40_rpt"/>
</dbReference>
<evidence type="ECO:0000256" key="3">
    <source>
        <dbReference type="PROSITE-ProRule" id="PRU00221"/>
    </source>
</evidence>
<name>A0A840E902_9BACT</name>
<evidence type="ECO:0000313" key="5">
    <source>
        <dbReference type="Proteomes" id="UP000576209"/>
    </source>
</evidence>
<proteinExistence type="predicted"/>
<dbReference type="PANTHER" id="PTHR19848">
    <property type="entry name" value="WD40 REPEAT PROTEIN"/>
    <property type="match status" value="1"/>
</dbReference>
<evidence type="ECO:0000256" key="2">
    <source>
        <dbReference type="ARBA" id="ARBA00022737"/>
    </source>
</evidence>
<evidence type="ECO:0000313" key="4">
    <source>
        <dbReference type="EMBL" id="MBB4080045.1"/>
    </source>
</evidence>